<evidence type="ECO:0000313" key="2">
    <source>
        <dbReference type="Proteomes" id="UP000061665"/>
    </source>
</evidence>
<accession>A0AB73GB35</accession>
<reference evidence="1 2" key="1">
    <citation type="submission" date="2015-11" db="EMBL/GenBank/DDBJ databases">
        <title>Expanding the genomic diversity of Burkholderia species for the development of highly accurate diagnostics.</title>
        <authorList>
            <person name="Sahl J."/>
            <person name="Keim P."/>
            <person name="Wagner D."/>
        </authorList>
    </citation>
    <scope>NUCLEOTIDE SEQUENCE [LARGE SCALE GENOMIC DNA]</scope>
    <source>
        <strain evidence="1 2">MSMB2058</strain>
    </source>
</reference>
<gene>
    <name evidence="1" type="ORF">WJ53_25155</name>
</gene>
<comment type="caution">
    <text evidence="1">The sequence shown here is derived from an EMBL/GenBank/DDBJ whole genome shotgun (WGS) entry which is preliminary data.</text>
</comment>
<proteinExistence type="predicted"/>
<dbReference type="EMBL" id="LOZE01000003">
    <property type="protein sequence ID" value="KVM40898.1"/>
    <property type="molecule type" value="Genomic_DNA"/>
</dbReference>
<protein>
    <submittedName>
        <fullName evidence="1">Uncharacterized protein</fullName>
    </submittedName>
</protein>
<evidence type="ECO:0000313" key="1">
    <source>
        <dbReference type="EMBL" id="KVM40898.1"/>
    </source>
</evidence>
<dbReference type="AlphaFoldDB" id="A0AB73GB35"/>
<organism evidence="1 2">
    <name type="scientific">Burkholderia ubonensis</name>
    <dbReference type="NCBI Taxonomy" id="101571"/>
    <lineage>
        <taxon>Bacteria</taxon>
        <taxon>Pseudomonadati</taxon>
        <taxon>Pseudomonadota</taxon>
        <taxon>Betaproteobacteria</taxon>
        <taxon>Burkholderiales</taxon>
        <taxon>Burkholderiaceae</taxon>
        <taxon>Burkholderia</taxon>
        <taxon>Burkholderia cepacia complex</taxon>
    </lineage>
</organism>
<sequence>MDRATTQAETVVALAVREVLIIRRIPTKDRMLGISFQSCDIDIRCWVHFDDQTLLVISVQQIILECMHELQIFQCIVVVQKFCMVLCAIVFQMHGQIGIVLWRYANEHGAKLCLRMRREDRFAC</sequence>
<name>A0AB73GB35_9BURK</name>
<dbReference type="Proteomes" id="UP000061665">
    <property type="component" value="Unassembled WGS sequence"/>
</dbReference>